<comment type="caution">
    <text evidence="1">The sequence shown here is derived from an EMBL/GenBank/DDBJ whole genome shotgun (WGS) entry which is preliminary data.</text>
</comment>
<gene>
    <name evidence="2" type="ORF">HMPREF1083_02820</name>
    <name evidence="1" type="ORF">HMPREF1083_05716</name>
</gene>
<evidence type="ECO:0000313" key="1">
    <source>
        <dbReference type="EMBL" id="ENZ57688.1"/>
    </source>
</evidence>
<dbReference type="AlphaFoldDB" id="R0CA61"/>
<dbReference type="EMBL" id="AGYL01000022">
    <property type="protein sequence ID" value="ENZ63581.1"/>
    <property type="molecule type" value="Genomic_DNA"/>
</dbReference>
<dbReference type="HOGENOM" id="CLU_1324510_0_0_9"/>
<sequence>MLTPLTPEEQQFAADNHDCLQWAIRNRHLDSELTDIAALGYVHAVKKWFARPDLHQWSFRTIVNQTIRSHISSERSKQTTMIQTISLDAEIPGTDGLTYGDMITSENTRYLNEKEKYVMEIKFDVKVPEAAKIRASSSVEIEALLEFLSSTHRTMCLSYPDVKKAASKASIMRSWKKRNARTDFNVYRLGETIYIEKLAKNRKNKED</sequence>
<name>R0CA61_9FIRM</name>
<dbReference type="Proteomes" id="UP000013180">
    <property type="component" value="Unassembled WGS sequence"/>
</dbReference>
<keyword evidence="3" id="KW-1185">Reference proteome</keyword>
<evidence type="ECO:0008006" key="4">
    <source>
        <dbReference type="Google" id="ProtNLM"/>
    </source>
</evidence>
<proteinExistence type="predicted"/>
<dbReference type="PATRIC" id="fig|999406.3.peg.3035"/>
<protein>
    <recommendedName>
        <fullName evidence="4">Sigma-70 family RNA polymerase sigma factor</fullName>
    </recommendedName>
</protein>
<evidence type="ECO:0000313" key="3">
    <source>
        <dbReference type="Proteomes" id="UP000013180"/>
    </source>
</evidence>
<evidence type="ECO:0000313" key="2">
    <source>
        <dbReference type="EMBL" id="ENZ63581.1"/>
    </source>
</evidence>
<organism evidence="1 3">
    <name type="scientific">[Clostridium] clostridioforme 90A6</name>
    <dbReference type="NCBI Taxonomy" id="999406"/>
    <lineage>
        <taxon>Bacteria</taxon>
        <taxon>Bacillati</taxon>
        <taxon>Bacillota</taxon>
        <taxon>Clostridia</taxon>
        <taxon>Lachnospirales</taxon>
        <taxon>Lachnospiraceae</taxon>
        <taxon>Enterocloster</taxon>
    </lineage>
</organism>
<dbReference type="EMBL" id="AGYL01000068">
    <property type="protein sequence ID" value="ENZ57688.1"/>
    <property type="molecule type" value="Genomic_DNA"/>
</dbReference>
<reference evidence="1" key="1">
    <citation type="submission" date="2013-01" db="EMBL/GenBank/DDBJ databases">
        <title>The Genome Sequence of Clostridium clostridioforme 90A6.</title>
        <authorList>
            <consortium name="The Broad Institute Genome Sequencing Platform"/>
            <person name="Earl A."/>
            <person name="Ward D."/>
            <person name="Feldgarden M."/>
            <person name="Gevers D."/>
            <person name="Courvalin P."/>
            <person name="Lambert T."/>
            <person name="Walker B."/>
            <person name="Young S.K."/>
            <person name="Zeng Q."/>
            <person name="Gargeya S."/>
            <person name="Fitzgerald M."/>
            <person name="Haas B."/>
            <person name="Abouelleil A."/>
            <person name="Alvarado L."/>
            <person name="Arachchi H.M."/>
            <person name="Berlin A.M."/>
            <person name="Chapman S.B."/>
            <person name="Dewar J."/>
            <person name="Goldberg J."/>
            <person name="Griggs A."/>
            <person name="Gujja S."/>
            <person name="Hansen M."/>
            <person name="Howarth C."/>
            <person name="Imamovic A."/>
            <person name="Larimer J."/>
            <person name="McCowan C."/>
            <person name="Murphy C."/>
            <person name="Neiman D."/>
            <person name="Pearson M."/>
            <person name="Priest M."/>
            <person name="Roberts A."/>
            <person name="Saif S."/>
            <person name="Shea T."/>
            <person name="Sisk P."/>
            <person name="Sykes S."/>
            <person name="Wortman J."/>
            <person name="Nusbaum C."/>
            <person name="Birren B."/>
        </authorList>
    </citation>
    <scope>NUCLEOTIDE SEQUENCE [LARGE SCALE GENOMIC DNA]</scope>
    <source>
        <strain evidence="1">90A6</strain>
    </source>
</reference>
<accession>R0CA61</accession>